<proteinExistence type="predicted"/>
<sequence length="112" mass="11783">MGGCDAPDTAQLCTLGQSLACQSHDAPDPLPLHDTHARSMKRTEPSPEVNFTFVVLIVVVGLTIVLAIPYFLLQRRVGGAGAGKKGAGGGSFITSFAEVLQRNRKLQGGHVN</sequence>
<feature type="transmembrane region" description="Helical" evidence="2">
    <location>
        <begin position="51"/>
        <end position="73"/>
    </location>
</feature>
<accession>A0A7S3R3A7</accession>
<gene>
    <name evidence="3" type="ORF">DTER00134_LOCUS16324</name>
</gene>
<evidence type="ECO:0000256" key="2">
    <source>
        <dbReference type="SAM" id="Phobius"/>
    </source>
</evidence>
<name>A0A7S3R3A7_DUNTE</name>
<keyword evidence="2" id="KW-1133">Transmembrane helix</keyword>
<dbReference type="EMBL" id="HBIP01027031">
    <property type="protein sequence ID" value="CAE0501251.1"/>
    <property type="molecule type" value="Transcribed_RNA"/>
</dbReference>
<dbReference type="AlphaFoldDB" id="A0A7S3R3A7"/>
<evidence type="ECO:0000256" key="1">
    <source>
        <dbReference type="SAM" id="MobiDB-lite"/>
    </source>
</evidence>
<protein>
    <submittedName>
        <fullName evidence="3">Uncharacterized protein</fullName>
    </submittedName>
</protein>
<feature type="region of interest" description="Disordered" evidence="1">
    <location>
        <begin position="26"/>
        <end position="45"/>
    </location>
</feature>
<organism evidence="3">
    <name type="scientific">Dunaliella tertiolecta</name>
    <name type="common">Green alga</name>
    <dbReference type="NCBI Taxonomy" id="3047"/>
    <lineage>
        <taxon>Eukaryota</taxon>
        <taxon>Viridiplantae</taxon>
        <taxon>Chlorophyta</taxon>
        <taxon>core chlorophytes</taxon>
        <taxon>Chlorophyceae</taxon>
        <taxon>CS clade</taxon>
        <taxon>Chlamydomonadales</taxon>
        <taxon>Dunaliellaceae</taxon>
        <taxon>Dunaliella</taxon>
    </lineage>
</organism>
<keyword evidence="2" id="KW-0472">Membrane</keyword>
<evidence type="ECO:0000313" key="3">
    <source>
        <dbReference type="EMBL" id="CAE0501251.1"/>
    </source>
</evidence>
<reference evidence="3" key="1">
    <citation type="submission" date="2021-01" db="EMBL/GenBank/DDBJ databases">
        <authorList>
            <person name="Corre E."/>
            <person name="Pelletier E."/>
            <person name="Niang G."/>
            <person name="Scheremetjew M."/>
            <person name="Finn R."/>
            <person name="Kale V."/>
            <person name="Holt S."/>
            <person name="Cochrane G."/>
            <person name="Meng A."/>
            <person name="Brown T."/>
            <person name="Cohen L."/>
        </authorList>
    </citation>
    <scope>NUCLEOTIDE SEQUENCE</scope>
    <source>
        <strain evidence="3">CCMP1320</strain>
    </source>
</reference>
<keyword evidence="2" id="KW-0812">Transmembrane</keyword>